<gene>
    <name evidence="1" type="ORF">V4C55_43450</name>
</gene>
<accession>A0ABU9QSW4</accession>
<evidence type="ECO:0000313" key="2">
    <source>
        <dbReference type="Proteomes" id="UP001494588"/>
    </source>
</evidence>
<keyword evidence="2" id="KW-1185">Reference proteome</keyword>
<protein>
    <submittedName>
        <fullName evidence="1">Uncharacterized protein</fullName>
    </submittedName>
</protein>
<feature type="non-terminal residue" evidence="1">
    <location>
        <position position="112"/>
    </location>
</feature>
<sequence length="112" mass="12507">MPIRTFSDWSNPLSGYLEVDFAEHCGGTEIDGDVVHSFVMTDIATAWTECFAMPYLSGTLVLEYVEGVSRLLKYTRAKAASLQLRGSRRKIFALCEFNVLLSDLRSIHGLIS</sequence>
<proteinExistence type="predicted"/>
<dbReference type="Proteomes" id="UP001494588">
    <property type="component" value="Unassembled WGS sequence"/>
</dbReference>
<evidence type="ECO:0000313" key="1">
    <source>
        <dbReference type="EMBL" id="MEM5292494.1"/>
    </source>
</evidence>
<dbReference type="EMBL" id="JAZHGC010000101">
    <property type="protein sequence ID" value="MEM5292494.1"/>
    <property type="molecule type" value="Genomic_DNA"/>
</dbReference>
<name>A0ABU9QSW4_9BURK</name>
<organism evidence="1 2">
    <name type="scientific">Paraburkholderia sabiae</name>
    <dbReference type="NCBI Taxonomy" id="273251"/>
    <lineage>
        <taxon>Bacteria</taxon>
        <taxon>Pseudomonadati</taxon>
        <taxon>Pseudomonadota</taxon>
        <taxon>Betaproteobacteria</taxon>
        <taxon>Burkholderiales</taxon>
        <taxon>Burkholderiaceae</taxon>
        <taxon>Paraburkholderia</taxon>
    </lineage>
</organism>
<comment type="caution">
    <text evidence="1">The sequence shown here is derived from an EMBL/GenBank/DDBJ whole genome shotgun (WGS) entry which is preliminary data.</text>
</comment>
<reference evidence="1 2" key="1">
    <citation type="submission" date="2024-01" db="EMBL/GenBank/DDBJ databases">
        <title>The diversity of rhizobia nodulating Mimosa spp. in eleven states of Brazil covering several biomes is determined by host plant, location, and edaphic factors.</title>
        <authorList>
            <person name="Rouws L."/>
            <person name="Barauna A."/>
            <person name="Beukes C."/>
            <person name="De Faria S.M."/>
            <person name="Gross E."/>
            <person name="Dos Reis Junior F.B."/>
            <person name="Simon M."/>
            <person name="Maluk M."/>
            <person name="Odee D.W."/>
            <person name="Kenicer G."/>
            <person name="Young J.P.W."/>
            <person name="Reis V.M."/>
            <person name="Zilli J."/>
            <person name="James E.K."/>
        </authorList>
    </citation>
    <scope>NUCLEOTIDE SEQUENCE [LARGE SCALE GENOMIC DNA]</scope>
    <source>
        <strain evidence="1 2">JPY77</strain>
    </source>
</reference>